<name>A0A453BJJ0_AEGTS</name>
<dbReference type="AlphaFoldDB" id="A0A453BJJ0"/>
<keyword evidence="3" id="KW-1185">Reference proteome</keyword>
<accession>A0A453BJJ0</accession>
<dbReference type="EnsemblPlants" id="AET2Gv20533800.1">
    <property type="protein sequence ID" value="AET2Gv20533800.1"/>
    <property type="gene ID" value="AET2Gv20533800"/>
</dbReference>
<evidence type="ECO:0000313" key="3">
    <source>
        <dbReference type="Proteomes" id="UP000015105"/>
    </source>
</evidence>
<reference evidence="3" key="1">
    <citation type="journal article" date="2014" name="Science">
        <title>Ancient hybridizations among the ancestral genomes of bread wheat.</title>
        <authorList>
            <consortium name="International Wheat Genome Sequencing Consortium,"/>
            <person name="Marcussen T."/>
            <person name="Sandve S.R."/>
            <person name="Heier L."/>
            <person name="Spannagl M."/>
            <person name="Pfeifer M."/>
            <person name="Jakobsen K.S."/>
            <person name="Wulff B.B."/>
            <person name="Steuernagel B."/>
            <person name="Mayer K.F."/>
            <person name="Olsen O.A."/>
        </authorList>
    </citation>
    <scope>NUCLEOTIDE SEQUENCE [LARGE SCALE GENOMIC DNA]</scope>
    <source>
        <strain evidence="3">cv. AL8/78</strain>
    </source>
</reference>
<evidence type="ECO:0000256" key="1">
    <source>
        <dbReference type="SAM" id="MobiDB-lite"/>
    </source>
</evidence>
<proteinExistence type="predicted"/>
<feature type="region of interest" description="Disordered" evidence="1">
    <location>
        <begin position="41"/>
        <end position="76"/>
    </location>
</feature>
<feature type="compositionally biased region" description="Polar residues" evidence="1">
    <location>
        <begin position="65"/>
        <end position="76"/>
    </location>
</feature>
<organism evidence="2 3">
    <name type="scientific">Aegilops tauschii subsp. strangulata</name>
    <name type="common">Goatgrass</name>
    <dbReference type="NCBI Taxonomy" id="200361"/>
    <lineage>
        <taxon>Eukaryota</taxon>
        <taxon>Viridiplantae</taxon>
        <taxon>Streptophyta</taxon>
        <taxon>Embryophyta</taxon>
        <taxon>Tracheophyta</taxon>
        <taxon>Spermatophyta</taxon>
        <taxon>Magnoliopsida</taxon>
        <taxon>Liliopsida</taxon>
        <taxon>Poales</taxon>
        <taxon>Poaceae</taxon>
        <taxon>BOP clade</taxon>
        <taxon>Pooideae</taxon>
        <taxon>Triticodae</taxon>
        <taxon>Triticeae</taxon>
        <taxon>Triticinae</taxon>
        <taxon>Aegilops</taxon>
    </lineage>
</organism>
<evidence type="ECO:0000313" key="2">
    <source>
        <dbReference type="EnsemblPlants" id="AET2Gv20533800.1"/>
    </source>
</evidence>
<reference evidence="3" key="2">
    <citation type="journal article" date="2017" name="Nat. Plants">
        <title>The Aegilops tauschii genome reveals multiple impacts of transposons.</title>
        <authorList>
            <person name="Zhao G."/>
            <person name="Zou C."/>
            <person name="Li K."/>
            <person name="Wang K."/>
            <person name="Li T."/>
            <person name="Gao L."/>
            <person name="Zhang X."/>
            <person name="Wang H."/>
            <person name="Yang Z."/>
            <person name="Liu X."/>
            <person name="Jiang W."/>
            <person name="Mao L."/>
            <person name="Kong X."/>
            <person name="Jiao Y."/>
            <person name="Jia J."/>
        </authorList>
    </citation>
    <scope>NUCLEOTIDE SEQUENCE [LARGE SCALE GENOMIC DNA]</scope>
    <source>
        <strain evidence="3">cv. AL8/78</strain>
    </source>
</reference>
<dbReference type="Gramene" id="AET2Gv20533800.1">
    <property type="protein sequence ID" value="AET2Gv20533800.1"/>
    <property type="gene ID" value="AET2Gv20533800"/>
</dbReference>
<protein>
    <submittedName>
        <fullName evidence="2">Uncharacterized protein</fullName>
    </submittedName>
</protein>
<sequence>SFMTYLGKKWHNNLAYLQNDIDLAFFLELCIRTTIEETAYQRVSGSQGHQGPDGEGAHQDGVNALQPTDLHQATNT</sequence>
<reference evidence="2" key="3">
    <citation type="journal article" date="2017" name="Nature">
        <title>Genome sequence of the progenitor of the wheat D genome Aegilops tauschii.</title>
        <authorList>
            <person name="Luo M.C."/>
            <person name="Gu Y.Q."/>
            <person name="Puiu D."/>
            <person name="Wang H."/>
            <person name="Twardziok S.O."/>
            <person name="Deal K.R."/>
            <person name="Huo N."/>
            <person name="Zhu T."/>
            <person name="Wang L."/>
            <person name="Wang Y."/>
            <person name="McGuire P.E."/>
            <person name="Liu S."/>
            <person name="Long H."/>
            <person name="Ramasamy R.K."/>
            <person name="Rodriguez J.C."/>
            <person name="Van S.L."/>
            <person name="Yuan L."/>
            <person name="Wang Z."/>
            <person name="Xia Z."/>
            <person name="Xiao L."/>
            <person name="Anderson O.D."/>
            <person name="Ouyang S."/>
            <person name="Liang Y."/>
            <person name="Zimin A.V."/>
            <person name="Pertea G."/>
            <person name="Qi P."/>
            <person name="Bennetzen J.L."/>
            <person name="Dai X."/>
            <person name="Dawson M.W."/>
            <person name="Muller H.G."/>
            <person name="Kugler K."/>
            <person name="Rivarola-Duarte L."/>
            <person name="Spannagl M."/>
            <person name="Mayer K.F.X."/>
            <person name="Lu F.H."/>
            <person name="Bevan M.W."/>
            <person name="Leroy P."/>
            <person name="Li P."/>
            <person name="You F.M."/>
            <person name="Sun Q."/>
            <person name="Liu Z."/>
            <person name="Lyons E."/>
            <person name="Wicker T."/>
            <person name="Salzberg S.L."/>
            <person name="Devos K.M."/>
            <person name="Dvorak J."/>
        </authorList>
    </citation>
    <scope>NUCLEOTIDE SEQUENCE [LARGE SCALE GENOMIC DNA]</scope>
    <source>
        <strain evidence="2">cv. AL8/78</strain>
    </source>
</reference>
<dbReference type="Proteomes" id="UP000015105">
    <property type="component" value="Chromosome 2D"/>
</dbReference>
<reference evidence="2" key="5">
    <citation type="journal article" date="2021" name="G3 (Bethesda)">
        <title>Aegilops tauschii genome assembly Aet v5.0 features greater sequence contiguity and improved annotation.</title>
        <authorList>
            <person name="Wang L."/>
            <person name="Zhu T."/>
            <person name="Rodriguez J.C."/>
            <person name="Deal K.R."/>
            <person name="Dubcovsky J."/>
            <person name="McGuire P.E."/>
            <person name="Lux T."/>
            <person name="Spannagl M."/>
            <person name="Mayer K.F.X."/>
            <person name="Baldrich P."/>
            <person name="Meyers B.C."/>
            <person name="Huo N."/>
            <person name="Gu Y.Q."/>
            <person name="Zhou H."/>
            <person name="Devos K.M."/>
            <person name="Bennetzen J.L."/>
            <person name="Unver T."/>
            <person name="Budak H."/>
            <person name="Gulick P.J."/>
            <person name="Galiba G."/>
            <person name="Kalapos B."/>
            <person name="Nelson D.R."/>
            <person name="Li P."/>
            <person name="You F.M."/>
            <person name="Luo M.C."/>
            <person name="Dvorak J."/>
        </authorList>
    </citation>
    <scope>NUCLEOTIDE SEQUENCE [LARGE SCALE GENOMIC DNA]</scope>
    <source>
        <strain evidence="2">cv. AL8/78</strain>
    </source>
</reference>
<reference evidence="2" key="4">
    <citation type="submission" date="2019-03" db="UniProtKB">
        <authorList>
            <consortium name="EnsemblPlants"/>
        </authorList>
    </citation>
    <scope>IDENTIFICATION</scope>
</reference>